<dbReference type="Proteomes" id="UP000199574">
    <property type="component" value="Chromosome I"/>
</dbReference>
<dbReference type="OrthoDB" id="1446228at2"/>
<reference evidence="2 5" key="1">
    <citation type="submission" date="2016-10" db="EMBL/GenBank/DDBJ databases">
        <authorList>
            <person name="Varghese N."/>
            <person name="Submissions S."/>
        </authorList>
    </citation>
    <scope>NUCLEOTIDE SEQUENCE [LARGE SCALE GENOMIC DNA]</scope>
    <source>
        <strain evidence="2 5">MAR_2009_60</strain>
    </source>
</reference>
<dbReference type="GeneID" id="90594399"/>
<sequence length="153" mass="16985">MKLKIVILLFIIILNNACDVSQEGTDCALVDCAVGQLFSVELIDNDGNNLITNNTYAISEISITTNESKIDLIPFNSNDFLNFIVENKSGESIYTIRFSESEIDTLNLNLVELNQTSVCCGPYYAVQSATYNGADHEILPNENDDFFKITVVK</sequence>
<dbReference type="EMBL" id="LT629754">
    <property type="protein sequence ID" value="SDT38264.1"/>
    <property type="molecule type" value="Genomic_DNA"/>
</dbReference>
<organism evidence="3 4">
    <name type="scientific">Maribacter dokdonensis</name>
    <dbReference type="NCBI Taxonomy" id="320912"/>
    <lineage>
        <taxon>Bacteria</taxon>
        <taxon>Pseudomonadati</taxon>
        <taxon>Bacteroidota</taxon>
        <taxon>Flavobacteriia</taxon>
        <taxon>Flavobacteriales</taxon>
        <taxon>Flavobacteriaceae</taxon>
        <taxon>Maribacter</taxon>
    </lineage>
</organism>
<reference evidence="3 4" key="2">
    <citation type="submission" date="2016-10" db="EMBL/GenBank/DDBJ databases">
        <authorList>
            <person name="de Groot N.N."/>
        </authorList>
    </citation>
    <scope>NUCLEOTIDE SEQUENCE [LARGE SCALE GENOMIC DNA]</scope>
    <source>
        <strain evidence="3 4">MAR_2009_71</strain>
    </source>
</reference>
<keyword evidence="1" id="KW-0732">Signal</keyword>
<evidence type="ECO:0000313" key="4">
    <source>
        <dbReference type="Proteomes" id="UP000183038"/>
    </source>
</evidence>
<evidence type="ECO:0000256" key="1">
    <source>
        <dbReference type="SAM" id="SignalP"/>
    </source>
</evidence>
<evidence type="ECO:0000313" key="2">
    <source>
        <dbReference type="EMBL" id="SDT38264.1"/>
    </source>
</evidence>
<feature type="signal peptide" evidence="1">
    <location>
        <begin position="1"/>
        <end position="17"/>
    </location>
</feature>
<proteinExistence type="predicted"/>
<feature type="chain" id="PRO_5010260071" evidence="1">
    <location>
        <begin position="18"/>
        <end position="153"/>
    </location>
</feature>
<dbReference type="EMBL" id="FNTB01000001">
    <property type="protein sequence ID" value="SEB58717.1"/>
    <property type="molecule type" value="Genomic_DNA"/>
</dbReference>
<dbReference type="RefSeq" id="WP_074670544.1">
    <property type="nucleotide sequence ID" value="NZ_FNTB01000001.1"/>
</dbReference>
<keyword evidence="5" id="KW-1185">Reference proteome</keyword>
<protein>
    <submittedName>
        <fullName evidence="3">Uncharacterized protein</fullName>
    </submittedName>
</protein>
<dbReference type="AlphaFoldDB" id="A0A1H4KJQ5"/>
<name>A0A1H4KJQ5_9FLAO</name>
<gene>
    <name evidence="3" type="ORF">SAMN05192540_0967</name>
    <name evidence="2" type="ORF">SAMN05192545_3597</name>
</gene>
<dbReference type="Proteomes" id="UP000183038">
    <property type="component" value="Unassembled WGS sequence"/>
</dbReference>
<evidence type="ECO:0000313" key="5">
    <source>
        <dbReference type="Proteomes" id="UP000199574"/>
    </source>
</evidence>
<accession>A0A1H4KJQ5</accession>
<evidence type="ECO:0000313" key="3">
    <source>
        <dbReference type="EMBL" id="SEB58717.1"/>
    </source>
</evidence>